<organism evidence="2 3">
    <name type="scientific">Echinicola strongylocentroti</name>
    <dbReference type="NCBI Taxonomy" id="1795355"/>
    <lineage>
        <taxon>Bacteria</taxon>
        <taxon>Pseudomonadati</taxon>
        <taxon>Bacteroidota</taxon>
        <taxon>Cytophagia</taxon>
        <taxon>Cytophagales</taxon>
        <taxon>Cyclobacteriaceae</taxon>
        <taxon>Echinicola</taxon>
    </lineage>
</organism>
<protein>
    <submittedName>
        <fullName evidence="2">PorT family protein</fullName>
    </submittedName>
</protein>
<accession>A0A2Z4IMF4</accession>
<name>A0A2Z4IMF4_9BACT</name>
<dbReference type="EMBL" id="CP030041">
    <property type="protein sequence ID" value="AWW32301.1"/>
    <property type="molecule type" value="Genomic_DNA"/>
</dbReference>
<dbReference type="OrthoDB" id="947434at2"/>
<dbReference type="RefSeq" id="WP_112785674.1">
    <property type="nucleotide sequence ID" value="NZ_CP030041.1"/>
</dbReference>
<evidence type="ECO:0000313" key="3">
    <source>
        <dbReference type="Proteomes" id="UP000248688"/>
    </source>
</evidence>
<dbReference type="AlphaFoldDB" id="A0A2Z4IMF4"/>
<evidence type="ECO:0000259" key="1">
    <source>
        <dbReference type="Pfam" id="PF13568"/>
    </source>
</evidence>
<dbReference type="InterPro" id="IPR025665">
    <property type="entry name" value="Beta-barrel_OMP_2"/>
</dbReference>
<keyword evidence="3" id="KW-1185">Reference proteome</keyword>
<feature type="domain" description="Outer membrane protein beta-barrel" evidence="1">
    <location>
        <begin position="22"/>
        <end position="161"/>
    </location>
</feature>
<proteinExistence type="predicted"/>
<evidence type="ECO:0000313" key="2">
    <source>
        <dbReference type="EMBL" id="AWW32301.1"/>
    </source>
</evidence>
<sequence length="181" mass="19665">MKTRSIILFIVLMCGFQQLYGQTGIRAGWNYSDIKGIGSDGSSGFHAGLYHKINLGLLAIEPGIQYTRKGCKVDDMGSTGKERLHYLDVPVLVRLGFLPLFNVFAGPQASVLLARSYEGTTDMTSLDGLTKFDIGGVVGVGLNLPLGFNIQGSYDFGFVDMNYNDVDTKNSVFKVSLGKSF</sequence>
<gene>
    <name evidence="2" type="ORF">DN752_20350</name>
</gene>
<dbReference type="Pfam" id="PF13568">
    <property type="entry name" value="OMP_b-brl_2"/>
    <property type="match status" value="1"/>
</dbReference>
<dbReference type="Proteomes" id="UP000248688">
    <property type="component" value="Chromosome"/>
</dbReference>
<reference evidence="2 3" key="1">
    <citation type="submission" date="2018-06" db="EMBL/GenBank/DDBJ databases">
        <title>Echinicola strongylocentroti sp. nov., isolated from a sea urchin Strongylocentrotus intermedius.</title>
        <authorList>
            <person name="Bae S.S."/>
        </authorList>
    </citation>
    <scope>NUCLEOTIDE SEQUENCE [LARGE SCALE GENOMIC DNA]</scope>
    <source>
        <strain evidence="2 3">MEBiC08714</strain>
    </source>
</reference>
<dbReference type="KEGG" id="est:DN752_20350"/>